<dbReference type="EMBL" id="CP147247">
    <property type="protein sequence ID" value="WYJ89494.1"/>
    <property type="molecule type" value="Genomic_DNA"/>
</dbReference>
<dbReference type="EMBL" id="NGMM01000001">
    <property type="protein sequence ID" value="OTP19412.1"/>
    <property type="molecule type" value="Genomic_DNA"/>
</dbReference>
<proteinExistence type="predicted"/>
<keyword evidence="5" id="KW-1185">Reference proteome</keyword>
<evidence type="ECO:0000256" key="1">
    <source>
        <dbReference type="ARBA" id="ARBA00023125"/>
    </source>
</evidence>
<evidence type="ECO:0000313" key="5">
    <source>
        <dbReference type="Proteomes" id="UP000195141"/>
    </source>
</evidence>
<evidence type="ECO:0000313" key="4">
    <source>
        <dbReference type="EMBL" id="WYJ89494.1"/>
    </source>
</evidence>
<protein>
    <recommendedName>
        <fullName evidence="2">HTH merR-type domain-containing protein</fullName>
    </recommendedName>
</protein>
<dbReference type="OrthoDB" id="9811174at2"/>
<dbReference type="RefSeq" id="WP_086348289.1">
    <property type="nucleotide sequence ID" value="NZ_CP147247.1"/>
</dbReference>
<dbReference type="InterPro" id="IPR047057">
    <property type="entry name" value="MerR_fam"/>
</dbReference>
<dbReference type="Pfam" id="PF13411">
    <property type="entry name" value="MerR_1"/>
    <property type="match status" value="1"/>
</dbReference>
<dbReference type="GO" id="GO:0003700">
    <property type="term" value="F:DNA-binding transcription factor activity"/>
    <property type="evidence" value="ECO:0007669"/>
    <property type="project" value="InterPro"/>
</dbReference>
<dbReference type="GO" id="GO:0003677">
    <property type="term" value="F:DNA binding"/>
    <property type="evidence" value="ECO:0007669"/>
    <property type="project" value="UniProtKB-KW"/>
</dbReference>
<dbReference type="SMART" id="SM00422">
    <property type="entry name" value="HTH_MERR"/>
    <property type="match status" value="1"/>
</dbReference>
<keyword evidence="1" id="KW-0238">DNA-binding</keyword>
<evidence type="ECO:0000313" key="3">
    <source>
        <dbReference type="EMBL" id="OTP19412.1"/>
    </source>
</evidence>
<feature type="domain" description="HTH merR-type" evidence="2">
    <location>
        <begin position="2"/>
        <end position="71"/>
    </location>
</feature>
<evidence type="ECO:0000259" key="2">
    <source>
        <dbReference type="PROSITE" id="PS50937"/>
    </source>
</evidence>
<gene>
    <name evidence="4" type="ORF">A5888_001216</name>
    <name evidence="3" type="ORF">A5888_001229</name>
</gene>
<accession>A0A242KE33</accession>
<name>A0A242KE33_9ENTE</name>
<dbReference type="AlphaFoldDB" id="A0A242KE33"/>
<dbReference type="InterPro" id="IPR009061">
    <property type="entry name" value="DNA-bd_dom_put_sf"/>
</dbReference>
<dbReference type="InterPro" id="IPR000551">
    <property type="entry name" value="MerR-type_HTH_dom"/>
</dbReference>
<reference evidence="3" key="1">
    <citation type="submission" date="2017-05" db="EMBL/GenBank/DDBJ databases">
        <title>The Genome Sequence of Enterococcus sp. 9E7_DIV0242.</title>
        <authorList>
            <consortium name="The Broad Institute Genomics Platform"/>
            <consortium name="The Broad Institute Genomic Center for Infectious Diseases"/>
            <person name="Earl A."/>
            <person name="Manson A."/>
            <person name="Schwartman J."/>
            <person name="Gilmore M."/>
            <person name="Abouelleil A."/>
            <person name="Cao P."/>
            <person name="Chapman S."/>
            <person name="Cusick C."/>
            <person name="Shea T."/>
            <person name="Young S."/>
            <person name="Neafsey D."/>
            <person name="Nusbaum C."/>
            <person name="Birren B."/>
        </authorList>
    </citation>
    <scope>NUCLEOTIDE SEQUENCE [LARGE SCALE GENOMIC DNA]</scope>
    <source>
        <strain evidence="3">9E7_DIV0242</strain>
    </source>
</reference>
<dbReference type="Proteomes" id="UP000195141">
    <property type="component" value="Chromosome"/>
</dbReference>
<dbReference type="CDD" id="cd01109">
    <property type="entry name" value="HTH_YyaN"/>
    <property type="match status" value="1"/>
</dbReference>
<dbReference type="PANTHER" id="PTHR30204:SF82">
    <property type="entry name" value="TRANSCRIPTIONAL REGULATOR, MERR FAMILY"/>
    <property type="match status" value="1"/>
</dbReference>
<reference evidence="4" key="2">
    <citation type="submission" date="2017-05" db="EMBL/GenBank/DDBJ databases">
        <authorList>
            <consortium name="The Broad Institute Genomics Platform"/>
            <consortium name="The Broad Institute Genomic Center for Infectious Diseases"/>
            <person name="Earl A."/>
            <person name="Manson A."/>
            <person name="Schwartman J."/>
            <person name="Gilmore M."/>
            <person name="Abouelleil A."/>
            <person name="Cao P."/>
            <person name="Chapman S."/>
            <person name="Cusick C."/>
            <person name="Shea T."/>
            <person name="Young S."/>
            <person name="Neafsey D."/>
            <person name="Nusbaum C."/>
            <person name="Birren B."/>
        </authorList>
    </citation>
    <scope>NUCLEOTIDE SEQUENCE</scope>
    <source>
        <strain evidence="4">9E7_DIV0242</strain>
    </source>
</reference>
<organism evidence="3">
    <name type="scientific">Candidatus Enterococcus clewellii</name>
    <dbReference type="NCBI Taxonomy" id="1834193"/>
    <lineage>
        <taxon>Bacteria</taxon>
        <taxon>Bacillati</taxon>
        <taxon>Bacillota</taxon>
        <taxon>Bacilli</taxon>
        <taxon>Lactobacillales</taxon>
        <taxon>Enterococcaceae</taxon>
        <taxon>Enterococcus</taxon>
    </lineage>
</organism>
<dbReference type="PANTHER" id="PTHR30204">
    <property type="entry name" value="REDOX-CYCLING DRUG-SENSING TRANSCRIPTIONAL ACTIVATOR SOXR"/>
    <property type="match status" value="1"/>
</dbReference>
<sequence length="145" mass="16837">MTYTIKEVSEIFDLSIYTLRYYDKQGLLPFVSKNKSGYREFTDADLGFIHTICCLKNTGMAIKDIRTYIAYCMEGTTTIEKREQLLSKHREQVLQEISHLESNLKEIDRKLDVYSAPNAVEIISAQRRFSSLEKEKNALPNPFID</sequence>
<dbReference type="Gene3D" id="1.10.1660.10">
    <property type="match status" value="1"/>
</dbReference>
<reference evidence="4" key="3">
    <citation type="submission" date="2024-03" db="EMBL/GenBank/DDBJ databases">
        <title>The Genome Sequence of Enterococcus sp. DIV0242b.</title>
        <authorList>
            <consortium name="The Broad Institute Genomics Platform"/>
            <consortium name="The Broad Institute Microbial Omics Core"/>
            <consortium name="The Broad Institute Genomic Center for Infectious Diseases"/>
            <person name="Earl A."/>
            <person name="Manson A."/>
            <person name="Gilmore M."/>
            <person name="Schwartman J."/>
            <person name="Shea T."/>
            <person name="Abouelleil A."/>
            <person name="Cao P."/>
            <person name="Chapman S."/>
            <person name="Cusick C."/>
            <person name="Young S."/>
            <person name="Neafsey D."/>
            <person name="Nusbaum C."/>
            <person name="Birren B."/>
        </authorList>
    </citation>
    <scope>NUCLEOTIDE SEQUENCE</scope>
    <source>
        <strain evidence="4">9E7_DIV0242</strain>
    </source>
</reference>
<dbReference type="PROSITE" id="PS50937">
    <property type="entry name" value="HTH_MERR_2"/>
    <property type="match status" value="1"/>
</dbReference>
<dbReference type="SUPFAM" id="SSF46955">
    <property type="entry name" value="Putative DNA-binding domain"/>
    <property type="match status" value="1"/>
</dbReference>